<evidence type="ECO:0000313" key="5">
    <source>
        <dbReference type="Proteomes" id="UP001597212"/>
    </source>
</evidence>
<reference evidence="5" key="1">
    <citation type="journal article" date="2019" name="Int. J. Syst. Evol. Microbiol.">
        <title>The Global Catalogue of Microorganisms (GCM) 10K type strain sequencing project: providing services to taxonomists for standard genome sequencing and annotation.</title>
        <authorList>
            <consortium name="The Broad Institute Genomics Platform"/>
            <consortium name="The Broad Institute Genome Sequencing Center for Infectious Disease"/>
            <person name="Wu L."/>
            <person name="Ma J."/>
        </authorList>
    </citation>
    <scope>NUCLEOTIDE SEQUENCE [LARGE SCALE GENOMIC DNA]</scope>
    <source>
        <strain evidence="5">CCM 8912</strain>
    </source>
</reference>
<dbReference type="Pfam" id="PF17924">
    <property type="entry name" value="TetR_C_19"/>
    <property type="match status" value="1"/>
</dbReference>
<keyword evidence="1 2" id="KW-0238">DNA-binding</keyword>
<organism evidence="4 5">
    <name type="scientific">Lacticaseibacillus hegangensis</name>
    <dbReference type="NCBI Taxonomy" id="2486010"/>
    <lineage>
        <taxon>Bacteria</taxon>
        <taxon>Bacillati</taxon>
        <taxon>Bacillota</taxon>
        <taxon>Bacilli</taxon>
        <taxon>Lactobacillales</taxon>
        <taxon>Lactobacillaceae</taxon>
        <taxon>Lacticaseibacillus</taxon>
    </lineage>
</organism>
<dbReference type="PANTHER" id="PTHR43479:SF11">
    <property type="entry name" value="ACREF_ENVCD OPERON REPRESSOR-RELATED"/>
    <property type="match status" value="1"/>
</dbReference>
<evidence type="ECO:0000313" key="4">
    <source>
        <dbReference type="EMBL" id="MFD1441450.1"/>
    </source>
</evidence>
<proteinExistence type="predicted"/>
<feature type="DNA-binding region" description="H-T-H motif" evidence="2">
    <location>
        <begin position="34"/>
        <end position="53"/>
    </location>
</feature>
<sequence length="220" mass="25795">MPKPTFFRLAEPKRKRLIKAAYDEFSRASFQDASISNIIKDAGIPRGSFYQYFEDKSDIFFYLLDRTRTQTEDLYKQVMQAHDGDLFGMAADFFDKAVEKLLKGPHREFYANVFLYMDFHNAAHFSSMPKKTAPAQPHKKVFLDYTLDHLDRSKLKVKSDEDVAMLFRQVMWVFMQSIGYYYSRRKNGENVTTTALKARMAKMLDWLQYGVAIAEEEVHD</sequence>
<dbReference type="EMBL" id="JBHTOK010000069">
    <property type="protein sequence ID" value="MFD1441450.1"/>
    <property type="molecule type" value="Genomic_DNA"/>
</dbReference>
<comment type="caution">
    <text evidence="4">The sequence shown here is derived from an EMBL/GenBank/DDBJ whole genome shotgun (WGS) entry which is preliminary data.</text>
</comment>
<dbReference type="Proteomes" id="UP001597212">
    <property type="component" value="Unassembled WGS sequence"/>
</dbReference>
<evidence type="ECO:0000259" key="3">
    <source>
        <dbReference type="PROSITE" id="PS50977"/>
    </source>
</evidence>
<name>A0ABW4CY87_9LACO</name>
<dbReference type="PROSITE" id="PS50977">
    <property type="entry name" value="HTH_TETR_2"/>
    <property type="match status" value="1"/>
</dbReference>
<gene>
    <name evidence="4" type="ORF">ACFQ5K_08715</name>
</gene>
<dbReference type="Pfam" id="PF00440">
    <property type="entry name" value="TetR_N"/>
    <property type="match status" value="1"/>
</dbReference>
<dbReference type="PANTHER" id="PTHR43479">
    <property type="entry name" value="ACREF/ENVCD OPERON REPRESSOR-RELATED"/>
    <property type="match status" value="1"/>
</dbReference>
<evidence type="ECO:0000256" key="2">
    <source>
        <dbReference type="PROSITE-ProRule" id="PRU00335"/>
    </source>
</evidence>
<dbReference type="RefSeq" id="WP_125756705.1">
    <property type="nucleotide sequence ID" value="NZ_JBHTOK010000069.1"/>
</dbReference>
<accession>A0ABW4CY87</accession>
<dbReference type="InterPro" id="IPR050624">
    <property type="entry name" value="HTH-type_Tx_Regulator"/>
</dbReference>
<dbReference type="SUPFAM" id="SSF46689">
    <property type="entry name" value="Homeodomain-like"/>
    <property type="match status" value="1"/>
</dbReference>
<dbReference type="Gene3D" id="1.10.357.10">
    <property type="entry name" value="Tetracycline Repressor, domain 2"/>
    <property type="match status" value="1"/>
</dbReference>
<protein>
    <submittedName>
        <fullName evidence="4">TetR/AcrR family transcriptional regulator</fullName>
    </submittedName>
</protein>
<evidence type="ECO:0000256" key="1">
    <source>
        <dbReference type="ARBA" id="ARBA00023125"/>
    </source>
</evidence>
<keyword evidence="5" id="KW-1185">Reference proteome</keyword>
<feature type="domain" description="HTH tetR-type" evidence="3">
    <location>
        <begin position="11"/>
        <end position="71"/>
    </location>
</feature>
<dbReference type="InterPro" id="IPR009057">
    <property type="entry name" value="Homeodomain-like_sf"/>
</dbReference>
<dbReference type="InterPro" id="IPR001647">
    <property type="entry name" value="HTH_TetR"/>
</dbReference>